<evidence type="ECO:0008006" key="9">
    <source>
        <dbReference type="Google" id="ProtNLM"/>
    </source>
</evidence>
<accession>A0AA37VG28</accession>
<dbReference type="SUPFAM" id="SSF58104">
    <property type="entry name" value="Methyl-accepting chemotaxis protein (MCP) signaling domain"/>
    <property type="match status" value="1"/>
</dbReference>
<dbReference type="SMART" id="SM00283">
    <property type="entry name" value="MA"/>
    <property type="match status" value="1"/>
</dbReference>
<keyword evidence="4" id="KW-1133">Transmembrane helix</keyword>
<dbReference type="AlphaFoldDB" id="A0AA37VG28"/>
<dbReference type="InterPro" id="IPR051310">
    <property type="entry name" value="MCP_chemotaxis"/>
</dbReference>
<evidence type="ECO:0000313" key="7">
    <source>
        <dbReference type="EMBL" id="GLC27824.1"/>
    </source>
</evidence>
<dbReference type="GO" id="GO:0016020">
    <property type="term" value="C:membrane"/>
    <property type="evidence" value="ECO:0007669"/>
    <property type="project" value="InterPro"/>
</dbReference>
<dbReference type="Pfam" id="PF18947">
    <property type="entry name" value="HAMP_2"/>
    <property type="match status" value="1"/>
</dbReference>
<protein>
    <recommendedName>
        <fullName evidence="9">Methyl-accepting chemotaxis protein</fullName>
    </recommendedName>
</protein>
<feature type="domain" description="Methyl-accepting transducer" evidence="5">
    <location>
        <begin position="250"/>
        <end position="479"/>
    </location>
</feature>
<dbReference type="Proteomes" id="UP001161325">
    <property type="component" value="Unassembled WGS sequence"/>
</dbReference>
<keyword evidence="8" id="KW-1185">Reference proteome</keyword>
<feature type="domain" description="HAMP" evidence="6">
    <location>
        <begin position="193"/>
        <end position="245"/>
    </location>
</feature>
<dbReference type="Gene3D" id="1.10.287.950">
    <property type="entry name" value="Methyl-accepting chemotaxis protein"/>
    <property type="match status" value="1"/>
</dbReference>
<evidence type="ECO:0000259" key="6">
    <source>
        <dbReference type="PROSITE" id="PS50885"/>
    </source>
</evidence>
<feature type="transmembrane region" description="Helical" evidence="4">
    <location>
        <begin position="17"/>
        <end position="36"/>
    </location>
</feature>
<evidence type="ECO:0000256" key="1">
    <source>
        <dbReference type="ARBA" id="ARBA00022500"/>
    </source>
</evidence>
<dbReference type="InterPro" id="IPR004089">
    <property type="entry name" value="MCPsignal_dom"/>
</dbReference>
<gene>
    <name evidence="7" type="ORF">rosag_43370</name>
</gene>
<dbReference type="Pfam" id="PF00015">
    <property type="entry name" value="MCPsignal"/>
    <property type="match status" value="1"/>
</dbReference>
<dbReference type="PROSITE" id="PS50111">
    <property type="entry name" value="CHEMOTAXIS_TRANSDUC_2"/>
    <property type="match status" value="1"/>
</dbReference>
<dbReference type="GO" id="GO:0006935">
    <property type="term" value="P:chemotaxis"/>
    <property type="evidence" value="ECO:0007669"/>
    <property type="project" value="UniProtKB-KW"/>
</dbReference>
<dbReference type="GO" id="GO:0004888">
    <property type="term" value="F:transmembrane signaling receptor activity"/>
    <property type="evidence" value="ECO:0007669"/>
    <property type="project" value="InterPro"/>
</dbReference>
<dbReference type="RefSeq" id="WP_284352254.1">
    <property type="nucleotide sequence ID" value="NZ_BRXS01000007.1"/>
</dbReference>
<dbReference type="InterPro" id="IPR004090">
    <property type="entry name" value="Chemotax_Me-accpt_rcpt"/>
</dbReference>
<evidence type="ECO:0000259" key="5">
    <source>
        <dbReference type="PROSITE" id="PS50111"/>
    </source>
</evidence>
<keyword evidence="4" id="KW-0812">Transmembrane</keyword>
<comment type="similarity">
    <text evidence="2">Belongs to the methyl-accepting chemotaxis (MCP) protein family.</text>
</comment>
<dbReference type="PRINTS" id="PR00260">
    <property type="entry name" value="CHEMTRNSDUCR"/>
</dbReference>
<organism evidence="7 8">
    <name type="scientific">Roseisolibacter agri</name>
    <dbReference type="NCBI Taxonomy" id="2014610"/>
    <lineage>
        <taxon>Bacteria</taxon>
        <taxon>Pseudomonadati</taxon>
        <taxon>Gemmatimonadota</taxon>
        <taxon>Gemmatimonadia</taxon>
        <taxon>Gemmatimonadales</taxon>
        <taxon>Gemmatimonadaceae</taxon>
        <taxon>Roseisolibacter</taxon>
    </lineage>
</organism>
<reference evidence="7" key="1">
    <citation type="submission" date="2022-08" db="EMBL/GenBank/DDBJ databases">
        <title>Draft genome sequencing of Roseisolibacter agri AW1220.</title>
        <authorList>
            <person name="Tobiishi Y."/>
            <person name="Tonouchi A."/>
        </authorList>
    </citation>
    <scope>NUCLEOTIDE SEQUENCE</scope>
    <source>
        <strain evidence="7">AW1220</strain>
    </source>
</reference>
<dbReference type="InterPro" id="IPR003660">
    <property type="entry name" value="HAMP_dom"/>
</dbReference>
<comment type="caution">
    <text evidence="7">The sequence shown here is derived from an EMBL/GenBank/DDBJ whole genome shotgun (WGS) entry which is preliminary data.</text>
</comment>
<keyword evidence="1" id="KW-0145">Chemotaxis</keyword>
<keyword evidence="3" id="KW-0807">Transducer</keyword>
<evidence type="ECO:0000313" key="8">
    <source>
        <dbReference type="Proteomes" id="UP001161325"/>
    </source>
</evidence>
<proteinExistence type="inferred from homology"/>
<evidence type="ECO:0000256" key="2">
    <source>
        <dbReference type="ARBA" id="ARBA00029447"/>
    </source>
</evidence>
<dbReference type="Gene3D" id="1.20.120.1530">
    <property type="match status" value="1"/>
</dbReference>
<dbReference type="PANTHER" id="PTHR43531">
    <property type="entry name" value="PROTEIN ICFG"/>
    <property type="match status" value="1"/>
</dbReference>
<keyword evidence="4" id="KW-0472">Membrane</keyword>
<dbReference type="PROSITE" id="PS50885">
    <property type="entry name" value="HAMP"/>
    <property type="match status" value="1"/>
</dbReference>
<dbReference type="PANTHER" id="PTHR43531:SF11">
    <property type="entry name" value="METHYL-ACCEPTING CHEMOTAXIS PROTEIN 3"/>
    <property type="match status" value="1"/>
</dbReference>
<feature type="transmembrane region" description="Helical" evidence="4">
    <location>
        <begin position="43"/>
        <end position="63"/>
    </location>
</feature>
<dbReference type="GO" id="GO:0007165">
    <property type="term" value="P:signal transduction"/>
    <property type="evidence" value="ECO:0007669"/>
    <property type="project" value="UniProtKB-KW"/>
</dbReference>
<name>A0AA37VG28_9BACT</name>
<dbReference type="EMBL" id="BRXS01000007">
    <property type="protein sequence ID" value="GLC27824.1"/>
    <property type="molecule type" value="Genomic_DNA"/>
</dbReference>
<sequence>MISPVAWLDSRPLPSKLVIAVLPALVLSVGGAIAAARKAPEIAAPLAATALAVFVVGVGTAWWTGRRLARDLGEVCDRLARLDRVCITGLETSLVAMGAGDLTHGVTPTTRLLESTRGDEVGDLARVVDGVIGRAQRTLGAYDATRATIQAVLAEVRGLQVEAEAGRLSTRADAARHRGTYAALIAGMNATLDAVTGPMQATASVLARVADHDLSARVEGEFAGEHAVIQGAVNRALATLSDSLQLAGTAGERVAGASEQIAAGSGALSEDIARQAAGLEEVSASLQQLSAGAAANASQADGARQLAEDTRARTAEGVAQMERLRETVGQIKQHSDDTGRIVRTIDEIAFQTNLLALNAAVEAARAGDAGRGFAVVAEEVRALALRSAEAARQTHALLEASAQRAGQGVTLAGDVRARLDAIDRAVSGVAQTLADLASASGAQHDGVAQIDAAVAALNELTQRSAATTEESAAAARALAGEAAQLQTSVASFTLGASGAPRPDGQLPVAFRRERRRSVFTPN</sequence>
<evidence type="ECO:0000256" key="3">
    <source>
        <dbReference type="PROSITE-ProRule" id="PRU00284"/>
    </source>
</evidence>
<evidence type="ECO:0000256" key="4">
    <source>
        <dbReference type="SAM" id="Phobius"/>
    </source>
</evidence>
<dbReference type="SMART" id="SM00304">
    <property type="entry name" value="HAMP"/>
    <property type="match status" value="2"/>
</dbReference>